<evidence type="ECO:0000313" key="1">
    <source>
        <dbReference type="EMBL" id="QCD45442.1"/>
    </source>
</evidence>
<keyword evidence="2" id="KW-1185">Reference proteome</keyword>
<dbReference type="EMBL" id="CP012542">
    <property type="protein sequence ID" value="QCD45442.1"/>
    <property type="molecule type" value="Genomic_DNA"/>
</dbReference>
<organism evidence="1 2">
    <name type="scientific">Campylobacter mucosalis CCUG 21559</name>
    <dbReference type="NCBI Taxonomy" id="1032067"/>
    <lineage>
        <taxon>Bacteria</taxon>
        <taxon>Pseudomonadati</taxon>
        <taxon>Campylobacterota</taxon>
        <taxon>Epsilonproteobacteria</taxon>
        <taxon>Campylobacterales</taxon>
        <taxon>Campylobacteraceae</taxon>
        <taxon>Campylobacter</taxon>
    </lineage>
</organism>
<sequence>MLCIDKDEFHSLKMHDIGDILPPSPSIDDIKYYYKKLVKKIKLKNSLFEQREILNTIINATDDLVWVKDAKGAHKMLMTAF</sequence>
<proteinExistence type="predicted"/>
<protein>
    <submittedName>
        <fullName evidence="1">Uncharacterized protein</fullName>
    </submittedName>
</protein>
<gene>
    <name evidence="1" type="ORF">CMUC_1693</name>
</gene>
<dbReference type="Proteomes" id="UP000503264">
    <property type="component" value="Chromosome"/>
</dbReference>
<dbReference type="AlphaFoldDB" id="A0A6G5QIJ2"/>
<accession>A0A6G5QIJ2</accession>
<reference evidence="1 2" key="1">
    <citation type="submission" date="2016-07" db="EMBL/GenBank/DDBJ databases">
        <title>Comparative genomics of the Campylobacter concisus group.</title>
        <authorList>
            <person name="Miller W.G."/>
            <person name="Yee E."/>
            <person name="Chapman M.H."/>
            <person name="Huynh S."/>
            <person name="Bono J.L."/>
            <person name="On S.L.W."/>
            <person name="StLeger J."/>
            <person name="Foster G."/>
            <person name="Parker C.T."/>
        </authorList>
    </citation>
    <scope>NUCLEOTIDE SEQUENCE [LARGE SCALE GENOMIC DNA]</scope>
    <source>
        <strain evidence="1 2">CCUG 21559</strain>
    </source>
</reference>
<name>A0A6G5QIJ2_9BACT</name>
<dbReference type="RefSeq" id="WP_171994169.1">
    <property type="nucleotide sequence ID" value="NZ_CP012542.1"/>
</dbReference>
<evidence type="ECO:0000313" key="2">
    <source>
        <dbReference type="Proteomes" id="UP000503264"/>
    </source>
</evidence>